<name>A0A0M7BFN6_9RHOB</name>
<evidence type="ECO:0000313" key="15">
    <source>
        <dbReference type="Proteomes" id="UP000049455"/>
    </source>
</evidence>
<keyword evidence="6 11" id="KW-1133">Transmembrane helix</keyword>
<evidence type="ECO:0000259" key="13">
    <source>
        <dbReference type="Pfam" id="PF08345"/>
    </source>
</evidence>
<protein>
    <recommendedName>
        <fullName evidence="9">Flagellar M-ring protein</fullName>
    </recommendedName>
</protein>
<dbReference type="GO" id="GO:0071973">
    <property type="term" value="P:bacterial-type flagellum-dependent cell motility"/>
    <property type="evidence" value="ECO:0007669"/>
    <property type="project" value="InterPro"/>
</dbReference>
<keyword evidence="14" id="KW-0969">Cilium</keyword>
<evidence type="ECO:0000259" key="12">
    <source>
        <dbReference type="Pfam" id="PF01514"/>
    </source>
</evidence>
<dbReference type="STRING" id="313367.JSE7799_03399"/>
<feature type="domain" description="Flagellar M-ring N-terminal" evidence="12">
    <location>
        <begin position="38"/>
        <end position="204"/>
    </location>
</feature>
<feature type="region of interest" description="Disordered" evidence="10">
    <location>
        <begin position="454"/>
        <end position="522"/>
    </location>
</feature>
<dbReference type="InterPro" id="IPR045851">
    <property type="entry name" value="AMP-bd_C_sf"/>
</dbReference>
<keyword evidence="14" id="KW-0966">Cell projection</keyword>
<dbReference type="InterPro" id="IPR013556">
    <property type="entry name" value="Flag_M-ring_C"/>
</dbReference>
<dbReference type="NCBIfam" id="TIGR00206">
    <property type="entry name" value="fliF"/>
    <property type="match status" value="1"/>
</dbReference>
<evidence type="ECO:0000256" key="8">
    <source>
        <dbReference type="ARBA" id="ARBA00023143"/>
    </source>
</evidence>
<accession>A0A0M7BFN6</accession>
<dbReference type="PANTHER" id="PTHR30046:SF0">
    <property type="entry name" value="FLAGELLAR M-RING PROTEIN"/>
    <property type="match status" value="1"/>
</dbReference>
<evidence type="ECO:0000256" key="11">
    <source>
        <dbReference type="SAM" id="Phobius"/>
    </source>
</evidence>
<evidence type="ECO:0000313" key="14">
    <source>
        <dbReference type="EMBL" id="CUH40664.1"/>
    </source>
</evidence>
<keyword evidence="5 11" id="KW-0812">Transmembrane</keyword>
<dbReference type="GO" id="GO:0009431">
    <property type="term" value="C:bacterial-type flagellum basal body, MS ring"/>
    <property type="evidence" value="ECO:0007669"/>
    <property type="project" value="InterPro"/>
</dbReference>
<gene>
    <name evidence="14" type="primary">fliF</name>
    <name evidence="14" type="ORF">JSE7799_03399</name>
</gene>
<keyword evidence="8 9" id="KW-0975">Bacterial flagellum</keyword>
<keyword evidence="7 11" id="KW-0472">Membrane</keyword>
<reference evidence="14 15" key="1">
    <citation type="submission" date="2015-09" db="EMBL/GenBank/DDBJ databases">
        <authorList>
            <person name="Jackson K.R."/>
            <person name="Lunt B.L."/>
            <person name="Fisher J.N.B."/>
            <person name="Gardner A.V."/>
            <person name="Bailey M.E."/>
            <person name="Deus L.M."/>
            <person name="Earl A.S."/>
            <person name="Gibby P.D."/>
            <person name="Hartmann K.A."/>
            <person name="Liu J.E."/>
            <person name="Manci A.M."/>
            <person name="Nielsen D.A."/>
            <person name="Solomon M.B."/>
            <person name="Breakwell D.P."/>
            <person name="Burnett S.H."/>
            <person name="Grose J.H."/>
        </authorList>
    </citation>
    <scope>NUCLEOTIDE SEQUENCE [LARGE SCALE GENOMIC DNA]</scope>
    <source>
        <strain evidence="14 15">CECT 7799</strain>
    </source>
</reference>
<dbReference type="InterPro" id="IPR006182">
    <property type="entry name" value="FliF_N_dom"/>
</dbReference>
<keyword evidence="4" id="KW-1003">Cell membrane</keyword>
<comment type="similarity">
    <text evidence="3 9">Belongs to the FliF family.</text>
</comment>
<keyword evidence="15" id="KW-1185">Reference proteome</keyword>
<feature type="region of interest" description="Disordered" evidence="10">
    <location>
        <begin position="271"/>
        <end position="317"/>
    </location>
</feature>
<dbReference type="GO" id="GO:0003774">
    <property type="term" value="F:cytoskeletal motor activity"/>
    <property type="evidence" value="ECO:0007669"/>
    <property type="project" value="InterPro"/>
</dbReference>
<dbReference type="RefSeq" id="WP_055664672.1">
    <property type="nucleotide sequence ID" value="NZ_CYPR01000228.1"/>
</dbReference>
<dbReference type="PRINTS" id="PR01009">
    <property type="entry name" value="FLGMRINGFLIF"/>
</dbReference>
<dbReference type="GO" id="GO:0005886">
    <property type="term" value="C:plasma membrane"/>
    <property type="evidence" value="ECO:0007669"/>
    <property type="project" value="UniProtKB-SubCell"/>
</dbReference>
<dbReference type="AlphaFoldDB" id="A0A0M7BFN6"/>
<dbReference type="EMBL" id="CYPR01000228">
    <property type="protein sequence ID" value="CUH40664.1"/>
    <property type="molecule type" value="Genomic_DNA"/>
</dbReference>
<dbReference type="InterPro" id="IPR000067">
    <property type="entry name" value="FlgMring_FliF"/>
</dbReference>
<dbReference type="Pfam" id="PF01514">
    <property type="entry name" value="YscJ_FliF"/>
    <property type="match status" value="1"/>
</dbReference>
<keyword evidence="14" id="KW-0282">Flagellum</keyword>
<feature type="compositionally biased region" description="Low complexity" evidence="10">
    <location>
        <begin position="488"/>
        <end position="506"/>
    </location>
</feature>
<evidence type="ECO:0000256" key="10">
    <source>
        <dbReference type="SAM" id="MobiDB-lite"/>
    </source>
</evidence>
<feature type="transmembrane region" description="Helical" evidence="11">
    <location>
        <begin position="16"/>
        <end position="37"/>
    </location>
</feature>
<proteinExistence type="inferred from homology"/>
<dbReference type="Gene3D" id="3.30.300.30">
    <property type="match status" value="1"/>
</dbReference>
<feature type="compositionally biased region" description="Basic and acidic residues" evidence="10">
    <location>
        <begin position="277"/>
        <end position="287"/>
    </location>
</feature>
<evidence type="ECO:0000256" key="9">
    <source>
        <dbReference type="PIRNR" id="PIRNR004862"/>
    </source>
</evidence>
<evidence type="ECO:0000256" key="4">
    <source>
        <dbReference type="ARBA" id="ARBA00022475"/>
    </source>
</evidence>
<evidence type="ECO:0000256" key="5">
    <source>
        <dbReference type="ARBA" id="ARBA00022692"/>
    </source>
</evidence>
<sequence length="550" mass="58451">MENLTAFWKAQDKRRVAVLAVATLVAMLSVLFLTRLATAPRMELLFANLEPATAAEVVASLDARGTSYEVVGGAIYVPDDVRDALRMQLAGEGLPRMDGAGYELLDGLSGFGTTSQMFDAAYWRAREGELTRTILSSPGVRQARVHLATGDSSPFSRDRSATASVTLQMTSGAVGTSLARAVQSLVAGAVHNLSTEDVTVIDSASGRVVGGTAIDTQAEARNSRMAEMRASVENLLAARVGEGRYVVELAVETRRDREKITERLLDPKSRVVVSTDTEERTSSDRGTDSSVTVASNLPEGDAAGGGESQSNQAETRERVNYDFSATQREIERAPGAIERVTVAVMVDGLRAAGADGADSWTPRSAEELQTLRELVEAAVGFRADRGDEVTVRSMEFDLPAAPATGQGLSLPWFSGGQIVQMVTALLLALLGLGILAFVVRPVLANVLAPQLPPPAAEPPAEAGSGLDAPRELPAPGALPNDGSSKNGLDLSDLSALPDLSNLSDLPDLPDDQGGNHEDPVDRLRQLISDRREETVEVLRGWMDDTPEEVR</sequence>
<dbReference type="Proteomes" id="UP000049455">
    <property type="component" value="Unassembled WGS sequence"/>
</dbReference>
<evidence type="ECO:0000256" key="7">
    <source>
        <dbReference type="ARBA" id="ARBA00023136"/>
    </source>
</evidence>
<dbReference type="Pfam" id="PF08345">
    <property type="entry name" value="YscJ_FliF_C"/>
    <property type="match status" value="1"/>
</dbReference>
<evidence type="ECO:0000256" key="2">
    <source>
        <dbReference type="ARBA" id="ARBA00004651"/>
    </source>
</evidence>
<dbReference type="PIRSF" id="PIRSF004862">
    <property type="entry name" value="FliF"/>
    <property type="match status" value="1"/>
</dbReference>
<comment type="function">
    <text evidence="9">The M ring may be actively involved in energy transduction.</text>
</comment>
<evidence type="ECO:0000256" key="1">
    <source>
        <dbReference type="ARBA" id="ARBA00004117"/>
    </source>
</evidence>
<feature type="domain" description="Flagellar M-ring C-terminal" evidence="13">
    <location>
        <begin position="236"/>
        <end position="396"/>
    </location>
</feature>
<dbReference type="InterPro" id="IPR043427">
    <property type="entry name" value="YscJ/FliF"/>
</dbReference>
<evidence type="ECO:0000256" key="6">
    <source>
        <dbReference type="ARBA" id="ARBA00022989"/>
    </source>
</evidence>
<feature type="transmembrane region" description="Helical" evidence="11">
    <location>
        <begin position="418"/>
        <end position="439"/>
    </location>
</feature>
<evidence type="ECO:0000256" key="3">
    <source>
        <dbReference type="ARBA" id="ARBA00007971"/>
    </source>
</evidence>
<feature type="compositionally biased region" description="Basic and acidic residues" evidence="10">
    <location>
        <begin position="513"/>
        <end position="522"/>
    </location>
</feature>
<comment type="subcellular location">
    <subcellularLocation>
        <location evidence="1 9">Bacterial flagellum basal body</location>
    </subcellularLocation>
    <subcellularLocation>
        <location evidence="2">Cell membrane</location>
        <topology evidence="2">Multi-pass membrane protein</topology>
    </subcellularLocation>
</comment>
<dbReference type="PANTHER" id="PTHR30046">
    <property type="entry name" value="FLAGELLAR M-RING PROTEIN"/>
    <property type="match status" value="1"/>
</dbReference>
<organism evidence="14 15">
    <name type="scientific">Jannaschia seosinensis</name>
    <dbReference type="NCBI Taxonomy" id="313367"/>
    <lineage>
        <taxon>Bacteria</taxon>
        <taxon>Pseudomonadati</taxon>
        <taxon>Pseudomonadota</taxon>
        <taxon>Alphaproteobacteria</taxon>
        <taxon>Rhodobacterales</taxon>
        <taxon>Roseobacteraceae</taxon>
        <taxon>Jannaschia</taxon>
    </lineage>
</organism>